<accession>A0A1E3LR47</accession>
<dbReference type="EMBL" id="MDDS01000081">
    <property type="protein sequence ID" value="ODP36203.1"/>
    <property type="molecule type" value="Genomic_DNA"/>
</dbReference>
<evidence type="ECO:0000256" key="1">
    <source>
        <dbReference type="ARBA" id="ARBA00008857"/>
    </source>
</evidence>
<dbReference type="PANTHER" id="PTHR30349">
    <property type="entry name" value="PHAGE INTEGRASE-RELATED"/>
    <property type="match status" value="1"/>
</dbReference>
<dbReference type="GO" id="GO:0006310">
    <property type="term" value="P:DNA recombination"/>
    <property type="evidence" value="ECO:0007669"/>
    <property type="project" value="UniProtKB-KW"/>
</dbReference>
<dbReference type="CDD" id="cd01184">
    <property type="entry name" value="INT_C_like_1"/>
    <property type="match status" value="1"/>
</dbReference>
<organism evidence="8 9">
    <name type="scientific">Sphingomonas turrisvirgatae</name>
    <dbReference type="NCBI Taxonomy" id="1888892"/>
    <lineage>
        <taxon>Bacteria</taxon>
        <taxon>Pseudomonadati</taxon>
        <taxon>Pseudomonadota</taxon>
        <taxon>Alphaproteobacteria</taxon>
        <taxon>Sphingomonadales</taxon>
        <taxon>Sphingomonadaceae</taxon>
        <taxon>Sphingomonas</taxon>
    </lineage>
</organism>
<dbReference type="Proteomes" id="UP000094487">
    <property type="component" value="Unassembled WGS sequence"/>
</dbReference>
<dbReference type="GO" id="GO:0015074">
    <property type="term" value="P:DNA integration"/>
    <property type="evidence" value="ECO:0007669"/>
    <property type="project" value="UniProtKB-KW"/>
</dbReference>
<evidence type="ECO:0000256" key="4">
    <source>
        <dbReference type="ARBA" id="ARBA00023172"/>
    </source>
</evidence>
<dbReference type="GO" id="GO:0003677">
    <property type="term" value="F:DNA binding"/>
    <property type="evidence" value="ECO:0007669"/>
    <property type="project" value="UniProtKB-UniRule"/>
</dbReference>
<dbReference type="Gene3D" id="1.10.443.10">
    <property type="entry name" value="Intergrase catalytic core"/>
    <property type="match status" value="1"/>
</dbReference>
<dbReference type="InterPro" id="IPR050090">
    <property type="entry name" value="Tyrosine_recombinase_XerCD"/>
</dbReference>
<dbReference type="AlphaFoldDB" id="A0A1E3LR47"/>
<dbReference type="InterPro" id="IPR044068">
    <property type="entry name" value="CB"/>
</dbReference>
<sequence length="490" mass="55157">MLSLRTKDRDEAKRLIPRHTIETDGLLDKARARMSQISPQDVVQARSDRAAAYEAAREEHDRVASEIGLREADEKEARREELSDAIAALRNRLRGRTAEMTPEERTVAYLFEEVEFDRDILRDRLASMKVQRAALDGSPAASTEAPASPRAPAAQTSGVMLDGEIVDLWSAERKVAKKGVDTHRAVARWFYERAGRKPVGAITRADVLTFKTKLVQEGQSAANIKMKLSRLRTLLQWASENDYAKENAAAGVSIRDAEAARNRRREFDLASLNRIFASAIYTDGERPTGGRGEASFWLPLLALYTGARMEELGQLRPSDVERVTYPDADGKPQQSWFIHIKEEADDKLKLKNAASERSVPVHPELERLGFIRFVESVRESKADRLFQLRPNVYGRLTAKWGEWFSVHLRGTCKVTDRRMVFHSFRHTFKQYARGAGIVEGVQRQIMGHSPGDVADEYGSGYPAHQVVAGMALYRIPGLTTIEPWTAKDQD</sequence>
<dbReference type="InterPro" id="IPR010998">
    <property type="entry name" value="Integrase_recombinase_N"/>
</dbReference>
<dbReference type="InterPro" id="IPR013762">
    <property type="entry name" value="Integrase-like_cat_sf"/>
</dbReference>
<keyword evidence="4" id="KW-0233">DNA recombination</keyword>
<feature type="coiled-coil region" evidence="6">
    <location>
        <begin position="72"/>
        <end position="99"/>
    </location>
</feature>
<proteinExistence type="inferred from homology"/>
<protein>
    <recommendedName>
        <fullName evidence="7">Core-binding (CB) domain-containing protein</fullName>
    </recommendedName>
</protein>
<keyword evidence="6" id="KW-0175">Coiled coil</keyword>
<evidence type="ECO:0000256" key="2">
    <source>
        <dbReference type="ARBA" id="ARBA00022908"/>
    </source>
</evidence>
<dbReference type="Gene3D" id="1.10.150.130">
    <property type="match status" value="1"/>
</dbReference>
<keyword evidence="3 5" id="KW-0238">DNA-binding</keyword>
<comment type="caution">
    <text evidence="8">The sequence shown here is derived from an EMBL/GenBank/DDBJ whole genome shotgun (WGS) entry which is preliminary data.</text>
</comment>
<dbReference type="InterPro" id="IPR011010">
    <property type="entry name" value="DNA_brk_join_enz"/>
</dbReference>
<dbReference type="SUPFAM" id="SSF56349">
    <property type="entry name" value="DNA breaking-rejoining enzymes"/>
    <property type="match status" value="1"/>
</dbReference>
<evidence type="ECO:0000256" key="5">
    <source>
        <dbReference type="PROSITE-ProRule" id="PRU01248"/>
    </source>
</evidence>
<dbReference type="PANTHER" id="PTHR30349:SF41">
    <property type="entry name" value="INTEGRASE_RECOMBINASE PROTEIN MJ0367-RELATED"/>
    <property type="match status" value="1"/>
</dbReference>
<evidence type="ECO:0000256" key="3">
    <source>
        <dbReference type="ARBA" id="ARBA00023125"/>
    </source>
</evidence>
<feature type="domain" description="Core-binding (CB)" evidence="7">
    <location>
        <begin position="160"/>
        <end position="239"/>
    </location>
</feature>
<evidence type="ECO:0000259" key="7">
    <source>
        <dbReference type="PROSITE" id="PS51900"/>
    </source>
</evidence>
<keyword evidence="9" id="KW-1185">Reference proteome</keyword>
<name>A0A1E3LR47_9SPHN</name>
<keyword evidence="2" id="KW-0229">DNA integration</keyword>
<comment type="similarity">
    <text evidence="1">Belongs to the 'phage' integrase family.</text>
</comment>
<evidence type="ECO:0000313" key="9">
    <source>
        <dbReference type="Proteomes" id="UP000094487"/>
    </source>
</evidence>
<reference evidence="8 9" key="1">
    <citation type="submission" date="2016-08" db="EMBL/GenBank/DDBJ databases">
        <title>Draft genome of the agarase producing Sphingomonas sp. MCT13.</title>
        <authorList>
            <person name="D'Andrea M.M."/>
            <person name="Rossolini G.M."/>
            <person name="Thaller M.C."/>
        </authorList>
    </citation>
    <scope>NUCLEOTIDE SEQUENCE [LARGE SCALE GENOMIC DNA]</scope>
    <source>
        <strain evidence="8 9">MCT13</strain>
    </source>
</reference>
<evidence type="ECO:0000256" key="6">
    <source>
        <dbReference type="SAM" id="Coils"/>
    </source>
</evidence>
<dbReference type="PROSITE" id="PS51900">
    <property type="entry name" value="CB"/>
    <property type="match status" value="1"/>
</dbReference>
<gene>
    <name evidence="8" type="ORF">BFL28_07280</name>
</gene>
<evidence type="ECO:0000313" key="8">
    <source>
        <dbReference type="EMBL" id="ODP36203.1"/>
    </source>
</evidence>